<dbReference type="OrthoDB" id="5130600at2759"/>
<accession>A0A8H4KHN1</accession>
<keyword evidence="3" id="KW-1185">Reference proteome</keyword>
<reference evidence="2" key="1">
    <citation type="submission" date="2020-01" db="EMBL/GenBank/DDBJ databases">
        <title>Identification and distribution of gene clusters putatively required for synthesis of sphingolipid metabolism inhibitors in phylogenetically diverse species of the filamentous fungus Fusarium.</title>
        <authorList>
            <person name="Kim H.-S."/>
            <person name="Busman M."/>
            <person name="Brown D.W."/>
            <person name="Divon H."/>
            <person name="Uhlig S."/>
            <person name="Proctor R.H."/>
        </authorList>
    </citation>
    <scope>NUCLEOTIDE SEQUENCE</scope>
    <source>
        <strain evidence="2">NRRL 53441</strain>
    </source>
</reference>
<evidence type="ECO:0000313" key="3">
    <source>
        <dbReference type="Proteomes" id="UP000605986"/>
    </source>
</evidence>
<dbReference type="EMBL" id="JAADJG010000218">
    <property type="protein sequence ID" value="KAF4451480.1"/>
    <property type="molecule type" value="Genomic_DNA"/>
</dbReference>
<organism evidence="2 3">
    <name type="scientific">Fusarium austroafricanum</name>
    <dbReference type="NCBI Taxonomy" id="2364996"/>
    <lineage>
        <taxon>Eukaryota</taxon>
        <taxon>Fungi</taxon>
        <taxon>Dikarya</taxon>
        <taxon>Ascomycota</taxon>
        <taxon>Pezizomycotina</taxon>
        <taxon>Sordariomycetes</taxon>
        <taxon>Hypocreomycetidae</taxon>
        <taxon>Hypocreales</taxon>
        <taxon>Nectriaceae</taxon>
        <taxon>Fusarium</taxon>
        <taxon>Fusarium concolor species complex</taxon>
    </lineage>
</organism>
<feature type="compositionally biased region" description="Polar residues" evidence="1">
    <location>
        <begin position="17"/>
        <end position="26"/>
    </location>
</feature>
<evidence type="ECO:0000256" key="1">
    <source>
        <dbReference type="SAM" id="MobiDB-lite"/>
    </source>
</evidence>
<name>A0A8H4KHN1_9HYPO</name>
<feature type="region of interest" description="Disordered" evidence="1">
    <location>
        <begin position="1"/>
        <end position="58"/>
    </location>
</feature>
<feature type="region of interest" description="Disordered" evidence="1">
    <location>
        <begin position="334"/>
        <end position="366"/>
    </location>
</feature>
<gene>
    <name evidence="2" type="ORF">F53441_5572</name>
</gene>
<comment type="caution">
    <text evidence="2">The sequence shown here is derived from an EMBL/GenBank/DDBJ whole genome shotgun (WGS) entry which is preliminary data.</text>
</comment>
<feature type="compositionally biased region" description="Basic and acidic residues" evidence="1">
    <location>
        <begin position="355"/>
        <end position="366"/>
    </location>
</feature>
<evidence type="ECO:0000313" key="2">
    <source>
        <dbReference type="EMBL" id="KAF4451480.1"/>
    </source>
</evidence>
<feature type="compositionally biased region" description="Acidic residues" evidence="1">
    <location>
        <begin position="341"/>
        <end position="354"/>
    </location>
</feature>
<feature type="compositionally biased region" description="Basic and acidic residues" evidence="1">
    <location>
        <begin position="27"/>
        <end position="58"/>
    </location>
</feature>
<dbReference type="AlphaFoldDB" id="A0A8H4KHN1"/>
<proteinExistence type="predicted"/>
<dbReference type="Proteomes" id="UP000605986">
    <property type="component" value="Unassembled WGS sequence"/>
</dbReference>
<protein>
    <submittedName>
        <fullName evidence="2">Uncharacterized protein</fullName>
    </submittedName>
</protein>
<sequence>MSQKMAKRNTPPGVNDMSENQLSQAEIDQKSFRRKMNEKAQKERDETVKKKDQGKKAPVEDWSIQQQVGLLNHFWKDLRGCIQTLSQESFFTQFKWDDLDEATQQRFIGYSPLAKELFQIEEMPGFLFRRWIWDIIDQSFFTKKSKDIVWTSPYWAIEDGFAFRDYPQNHNYPHWRYSAFQFYYSTHYYHLALTPERVEKKCVTKILAQGLGQYFPKGLGSRCEYTLELITEKVVKYEFWWNCTVIDFRHVFHYPVTEETSGFAFSPDVEGIRKEAMEIIDGNDTDKGRSVDVVVAPVLAQYGSHLGFDYHVGEAVFPMQVCVAWLEDFKKGQENMTVDDKEGEEEKDDTEEDKEGERKKTKEQEE</sequence>